<organism evidence="1 2">
    <name type="scientific">Dermacentor silvarum</name>
    <name type="common">Tick</name>
    <dbReference type="NCBI Taxonomy" id="543639"/>
    <lineage>
        <taxon>Eukaryota</taxon>
        <taxon>Metazoa</taxon>
        <taxon>Ecdysozoa</taxon>
        <taxon>Arthropoda</taxon>
        <taxon>Chelicerata</taxon>
        <taxon>Arachnida</taxon>
        <taxon>Acari</taxon>
        <taxon>Parasitiformes</taxon>
        <taxon>Ixodida</taxon>
        <taxon>Ixodoidea</taxon>
        <taxon>Ixodidae</taxon>
        <taxon>Rhipicephalinae</taxon>
        <taxon>Dermacentor</taxon>
    </lineage>
</organism>
<evidence type="ECO:0000313" key="1">
    <source>
        <dbReference type="EMBL" id="KAH7933703.1"/>
    </source>
</evidence>
<protein>
    <submittedName>
        <fullName evidence="1">Uncharacterized protein</fullName>
    </submittedName>
</protein>
<name>A0ACB8C4D1_DERSI</name>
<proteinExistence type="predicted"/>
<reference evidence="1" key="1">
    <citation type="submission" date="2020-05" db="EMBL/GenBank/DDBJ databases">
        <title>Large-scale comparative analyses of tick genomes elucidate their genetic diversity and vector capacities.</title>
        <authorList>
            <person name="Jia N."/>
            <person name="Wang J."/>
            <person name="Shi W."/>
            <person name="Du L."/>
            <person name="Sun Y."/>
            <person name="Zhan W."/>
            <person name="Jiang J."/>
            <person name="Wang Q."/>
            <person name="Zhang B."/>
            <person name="Ji P."/>
            <person name="Sakyi L.B."/>
            <person name="Cui X."/>
            <person name="Yuan T."/>
            <person name="Jiang B."/>
            <person name="Yang W."/>
            <person name="Lam T.T.-Y."/>
            <person name="Chang Q."/>
            <person name="Ding S."/>
            <person name="Wang X."/>
            <person name="Zhu J."/>
            <person name="Ruan X."/>
            <person name="Zhao L."/>
            <person name="Wei J."/>
            <person name="Que T."/>
            <person name="Du C."/>
            <person name="Cheng J."/>
            <person name="Dai P."/>
            <person name="Han X."/>
            <person name="Huang E."/>
            <person name="Gao Y."/>
            <person name="Liu J."/>
            <person name="Shao H."/>
            <person name="Ye R."/>
            <person name="Li L."/>
            <person name="Wei W."/>
            <person name="Wang X."/>
            <person name="Wang C."/>
            <person name="Yang T."/>
            <person name="Huo Q."/>
            <person name="Li W."/>
            <person name="Guo W."/>
            <person name="Chen H."/>
            <person name="Zhou L."/>
            <person name="Ni X."/>
            <person name="Tian J."/>
            <person name="Zhou Y."/>
            <person name="Sheng Y."/>
            <person name="Liu T."/>
            <person name="Pan Y."/>
            <person name="Xia L."/>
            <person name="Li J."/>
            <person name="Zhao F."/>
            <person name="Cao W."/>
        </authorList>
    </citation>
    <scope>NUCLEOTIDE SEQUENCE</scope>
    <source>
        <strain evidence="1">Dsil-2018</strain>
    </source>
</reference>
<gene>
    <name evidence="1" type="ORF">HPB49_015959</name>
</gene>
<dbReference type="EMBL" id="CM023478">
    <property type="protein sequence ID" value="KAH7933703.1"/>
    <property type="molecule type" value="Genomic_DNA"/>
</dbReference>
<evidence type="ECO:0000313" key="2">
    <source>
        <dbReference type="Proteomes" id="UP000821865"/>
    </source>
</evidence>
<dbReference type="Proteomes" id="UP000821865">
    <property type="component" value="Chromosome 9"/>
</dbReference>
<comment type="caution">
    <text evidence="1">The sequence shown here is derived from an EMBL/GenBank/DDBJ whole genome shotgun (WGS) entry which is preliminary data.</text>
</comment>
<keyword evidence="2" id="KW-1185">Reference proteome</keyword>
<sequence>MCPHCGDKSKLYHITWACQHNPAVPPRKIPPLEQWESALTSPALENKLAFIVPVCEVAASVRVLY</sequence>
<accession>A0ACB8C4D1</accession>